<keyword evidence="1" id="KW-0472">Membrane</keyword>
<accession>A0AAW6RMZ0</accession>
<feature type="transmembrane region" description="Helical" evidence="1">
    <location>
        <begin position="90"/>
        <end position="107"/>
    </location>
</feature>
<reference evidence="2 3" key="1">
    <citation type="submission" date="2023-04" db="EMBL/GenBank/DDBJ databases">
        <title>Ottowia paracancer sp. nov., isolated from human stomach.</title>
        <authorList>
            <person name="Song Y."/>
        </authorList>
    </citation>
    <scope>NUCLEOTIDE SEQUENCE [LARGE SCALE GENOMIC DNA]</scope>
    <source>
        <strain evidence="2 3">10c7w1</strain>
    </source>
</reference>
<name>A0AAW6RMZ0_9BURK</name>
<feature type="transmembrane region" description="Helical" evidence="1">
    <location>
        <begin position="322"/>
        <end position="345"/>
    </location>
</feature>
<dbReference type="Proteomes" id="UP001237156">
    <property type="component" value="Unassembled WGS sequence"/>
</dbReference>
<gene>
    <name evidence="2" type="ORF">QB898_11130</name>
</gene>
<keyword evidence="1" id="KW-0812">Transmembrane</keyword>
<evidence type="ECO:0000313" key="3">
    <source>
        <dbReference type="Proteomes" id="UP001237156"/>
    </source>
</evidence>
<keyword evidence="1" id="KW-1133">Transmembrane helix</keyword>
<evidence type="ECO:0000256" key="1">
    <source>
        <dbReference type="SAM" id="Phobius"/>
    </source>
</evidence>
<evidence type="ECO:0000313" key="2">
    <source>
        <dbReference type="EMBL" id="MDG9700252.1"/>
    </source>
</evidence>
<feature type="transmembrane region" description="Helical" evidence="1">
    <location>
        <begin position="175"/>
        <end position="208"/>
    </location>
</feature>
<sequence length="613" mass="66189">MSGTDCLARLRQALPRACVALPLFMLAANVLAWLRWGTDLPFLDDWRAYNTEQTTSLAPARLFEAANNTIAPVGLALDALAQRWLGGNPLPYQTLSMLGVLGGLLWLQWRLLGWALRQPVWQALAFAFTVFMLQSGSYWGEQNLAYHQALPLLALLGAAWLNFGRARPNAAAGGWRLAGVLALGLLAGLSYVSGAVGALVMGGGWWLLAWRMPPQALRARGMSGGAALALAGLLTTALQMGLTRRSGADSLGQSMRLTWPHEGDFWWFMAGKLGRASGHGFESLALEAAWVALLALALLAAAAFALRGVWAAGGARRRRLTLVWLPLLAVVLAYLALVSLGRAGLRGADEQGAAALFRLAYGRFHFFWATLLPPWLAATLAVALRRRAARALAALLLAALALAAARGVFDVAAYYRSASAFRAGEIRCLARQLGSGQPVLCPGFDAVGITDFTRAYLHARRVGASFVRYLPIAGRDGFGHEMLRLEPGQMQWQQARQLEDGWLQGLGDAQLLLAMPADRAAACRVLGVQALLRAGQSGVAQLFYRLRGQAGFEEGRSVRKPYAASRERAALIEFVIESPEGLEPELRLDPLEGQGEFRVDELRVACLLPEKAP</sequence>
<feature type="transmembrane region" description="Helical" evidence="1">
    <location>
        <begin position="391"/>
        <end position="409"/>
    </location>
</feature>
<dbReference type="EMBL" id="JARVII010000028">
    <property type="protein sequence ID" value="MDG9700252.1"/>
    <property type="molecule type" value="Genomic_DNA"/>
</dbReference>
<dbReference type="RefSeq" id="WP_279525007.1">
    <property type="nucleotide sequence ID" value="NZ_JARVII010000028.1"/>
</dbReference>
<protein>
    <submittedName>
        <fullName evidence="2">Uncharacterized protein</fullName>
    </submittedName>
</protein>
<dbReference type="AlphaFoldDB" id="A0AAW6RMZ0"/>
<comment type="caution">
    <text evidence="2">The sequence shown here is derived from an EMBL/GenBank/DDBJ whole genome shotgun (WGS) entry which is preliminary data.</text>
</comment>
<feature type="transmembrane region" description="Helical" evidence="1">
    <location>
        <begin position="288"/>
        <end position="310"/>
    </location>
</feature>
<feature type="transmembrane region" description="Helical" evidence="1">
    <location>
        <begin position="17"/>
        <end position="36"/>
    </location>
</feature>
<feature type="transmembrane region" description="Helical" evidence="1">
    <location>
        <begin position="365"/>
        <end position="384"/>
    </location>
</feature>
<feature type="transmembrane region" description="Helical" evidence="1">
    <location>
        <begin position="119"/>
        <end position="139"/>
    </location>
</feature>
<proteinExistence type="predicted"/>
<organism evidence="2 3">
    <name type="scientific">Ottowia cancrivicina</name>
    <dbReference type="NCBI Taxonomy" id="3040346"/>
    <lineage>
        <taxon>Bacteria</taxon>
        <taxon>Pseudomonadati</taxon>
        <taxon>Pseudomonadota</taxon>
        <taxon>Betaproteobacteria</taxon>
        <taxon>Burkholderiales</taxon>
        <taxon>Comamonadaceae</taxon>
        <taxon>Ottowia</taxon>
    </lineage>
</organism>
<keyword evidence="3" id="KW-1185">Reference proteome</keyword>